<sequence>MEHLIRADVRGIEVSGIRKMANKVSQYEGVLSLTIGQPDFPTPKHILEAAKHAIDNGETVYTPNAGTLQLRKAAANFMQHKYGLTYDPSEEVIVTVGASEAIDVAFRTILEEGTEVLLPGPIYPGYEPIIRMCGAKPVHVDTTGNGFKLTAELIKTHLTERTRCIVLASPSNPTGCTLSEGELKEIADLVQDRELFVLSDEIYSELVFDGTHSSIAALPGLREKTIVINGLSKSHSMTGWRVGLLFAPAYLARHIVKVHQYNVTCASSVSQAAAVEALTAGIDDALPMRDEYARRRDYAYDRLVAAGFDVVKPNGAFYIFPSVEKFGLDSTTFAHRLLEEKRVAVVPGAAFAPYGDNYIRISYACSMEVLREAMDRIHSFVEGL</sequence>
<proteinExistence type="inferred from homology"/>
<dbReference type="Pfam" id="PF00155">
    <property type="entry name" value="Aminotran_1_2"/>
    <property type="match status" value="1"/>
</dbReference>
<dbReference type="PROSITE" id="PS00105">
    <property type="entry name" value="AA_TRANSFER_CLASS_1"/>
    <property type="match status" value="1"/>
</dbReference>
<keyword evidence="4 6" id="KW-0808">Transferase</keyword>
<dbReference type="InterPro" id="IPR004838">
    <property type="entry name" value="NHTrfase_class1_PyrdxlP-BS"/>
</dbReference>
<dbReference type="Proteomes" id="UP001285921">
    <property type="component" value="Unassembled WGS sequence"/>
</dbReference>
<dbReference type="InterPro" id="IPR004839">
    <property type="entry name" value="Aminotransferase_I/II_large"/>
</dbReference>
<dbReference type="InterPro" id="IPR015422">
    <property type="entry name" value="PyrdxlP-dep_Trfase_small"/>
</dbReference>
<dbReference type="PANTHER" id="PTHR46383">
    <property type="entry name" value="ASPARTATE AMINOTRANSFERASE"/>
    <property type="match status" value="1"/>
</dbReference>
<comment type="similarity">
    <text evidence="2 6">Belongs to the class-I pyridoxal-phosphate-dependent aminotransferase family.</text>
</comment>
<dbReference type="InterPro" id="IPR015424">
    <property type="entry name" value="PyrdxlP-dep_Trfase"/>
</dbReference>
<dbReference type="RefSeq" id="WP_317978471.1">
    <property type="nucleotide sequence ID" value="NZ_BTCL01000001.1"/>
</dbReference>
<evidence type="ECO:0000259" key="7">
    <source>
        <dbReference type="Pfam" id="PF00155"/>
    </source>
</evidence>
<organism evidence="8 9">
    <name type="scientific">Paenibacillus glycanilyticus</name>
    <dbReference type="NCBI Taxonomy" id="126569"/>
    <lineage>
        <taxon>Bacteria</taxon>
        <taxon>Bacillati</taxon>
        <taxon>Bacillota</taxon>
        <taxon>Bacilli</taxon>
        <taxon>Bacillales</taxon>
        <taxon>Paenibacillaceae</taxon>
        <taxon>Paenibacillus</taxon>
    </lineage>
</organism>
<dbReference type="CDD" id="cd00609">
    <property type="entry name" value="AAT_like"/>
    <property type="match status" value="1"/>
</dbReference>
<dbReference type="InterPro" id="IPR050596">
    <property type="entry name" value="AspAT/PAT-like"/>
</dbReference>
<comment type="cofactor">
    <cofactor evidence="1 6">
        <name>pyridoxal 5'-phosphate</name>
        <dbReference type="ChEBI" id="CHEBI:597326"/>
    </cofactor>
</comment>
<dbReference type="GO" id="GO:0008483">
    <property type="term" value="F:transaminase activity"/>
    <property type="evidence" value="ECO:0007669"/>
    <property type="project" value="UniProtKB-KW"/>
</dbReference>
<reference evidence="8 9" key="1">
    <citation type="submission" date="2023-05" db="EMBL/GenBank/DDBJ databases">
        <title>Draft genome of Paenibacillus sp. CCS26.</title>
        <authorList>
            <person name="Akita H."/>
            <person name="Shinto Y."/>
            <person name="Kimura Z."/>
        </authorList>
    </citation>
    <scope>NUCLEOTIDE SEQUENCE [LARGE SCALE GENOMIC DNA]</scope>
    <source>
        <strain evidence="8 9">CCS26</strain>
    </source>
</reference>
<dbReference type="NCBIfam" id="NF005817">
    <property type="entry name" value="PRK07683.1"/>
    <property type="match status" value="1"/>
</dbReference>
<evidence type="ECO:0000256" key="6">
    <source>
        <dbReference type="RuleBase" id="RU000481"/>
    </source>
</evidence>
<keyword evidence="3 6" id="KW-0032">Aminotransferase</keyword>
<dbReference type="Gene3D" id="3.90.1150.10">
    <property type="entry name" value="Aspartate Aminotransferase, domain 1"/>
    <property type="match status" value="1"/>
</dbReference>
<dbReference type="Gene3D" id="3.40.640.10">
    <property type="entry name" value="Type I PLP-dependent aspartate aminotransferase-like (Major domain)"/>
    <property type="match status" value="1"/>
</dbReference>
<keyword evidence="5" id="KW-0663">Pyridoxal phosphate</keyword>
<feature type="domain" description="Aminotransferase class I/classII large" evidence="7">
    <location>
        <begin position="30"/>
        <end position="377"/>
    </location>
</feature>
<gene>
    <name evidence="8" type="primary">patA</name>
    <name evidence="8" type="ORF">PghCCS26_01350</name>
</gene>
<keyword evidence="9" id="KW-1185">Reference proteome</keyword>
<evidence type="ECO:0000256" key="4">
    <source>
        <dbReference type="ARBA" id="ARBA00022679"/>
    </source>
</evidence>
<evidence type="ECO:0000256" key="5">
    <source>
        <dbReference type="ARBA" id="ARBA00022898"/>
    </source>
</evidence>
<evidence type="ECO:0000256" key="1">
    <source>
        <dbReference type="ARBA" id="ARBA00001933"/>
    </source>
</evidence>
<dbReference type="EC" id="2.6.1.-" evidence="6"/>
<evidence type="ECO:0000313" key="8">
    <source>
        <dbReference type="EMBL" id="GMK43008.1"/>
    </source>
</evidence>
<evidence type="ECO:0000313" key="9">
    <source>
        <dbReference type="Proteomes" id="UP001285921"/>
    </source>
</evidence>
<dbReference type="EMBL" id="BTCL01000001">
    <property type="protein sequence ID" value="GMK43008.1"/>
    <property type="molecule type" value="Genomic_DNA"/>
</dbReference>
<dbReference type="PANTHER" id="PTHR46383:SF4">
    <property type="entry name" value="AMINOTRANSFERASE"/>
    <property type="match status" value="1"/>
</dbReference>
<dbReference type="SUPFAM" id="SSF53383">
    <property type="entry name" value="PLP-dependent transferases"/>
    <property type="match status" value="1"/>
</dbReference>
<accession>A0ABQ6NE90</accession>
<evidence type="ECO:0000256" key="3">
    <source>
        <dbReference type="ARBA" id="ARBA00022576"/>
    </source>
</evidence>
<protein>
    <recommendedName>
        <fullName evidence="6">Aminotransferase</fullName>
        <ecNumber evidence="6">2.6.1.-</ecNumber>
    </recommendedName>
</protein>
<name>A0ABQ6NE90_9BACL</name>
<comment type="caution">
    <text evidence="8">The sequence shown here is derived from an EMBL/GenBank/DDBJ whole genome shotgun (WGS) entry which is preliminary data.</text>
</comment>
<evidence type="ECO:0000256" key="2">
    <source>
        <dbReference type="ARBA" id="ARBA00007441"/>
    </source>
</evidence>
<dbReference type="InterPro" id="IPR015421">
    <property type="entry name" value="PyrdxlP-dep_Trfase_major"/>
</dbReference>